<reference evidence="1 2" key="2">
    <citation type="journal article" date="2022" name="Mol. Biol. Evol.">
        <title>Comparative Genomics Reveals Insights into the Divergent Evolution of Astigmatic Mites and Household Pest Adaptations.</title>
        <authorList>
            <person name="Xiong Q."/>
            <person name="Wan A.T."/>
            <person name="Liu X."/>
            <person name="Fung C.S."/>
            <person name="Xiao X."/>
            <person name="Malainual N."/>
            <person name="Hou J."/>
            <person name="Wang L."/>
            <person name="Wang M."/>
            <person name="Yang K.Y."/>
            <person name="Cui Y."/>
            <person name="Leung E.L."/>
            <person name="Nong W."/>
            <person name="Shin S.K."/>
            <person name="Au S.W."/>
            <person name="Jeong K.Y."/>
            <person name="Chew F.T."/>
            <person name="Hui J.H."/>
            <person name="Leung T.F."/>
            <person name="Tungtrongchitr A."/>
            <person name="Zhong N."/>
            <person name="Liu Z."/>
            <person name="Tsui S.K."/>
        </authorList>
    </citation>
    <scope>NUCLEOTIDE SEQUENCE [LARGE SCALE GENOMIC DNA]</scope>
    <source>
        <strain evidence="1">Derp</strain>
    </source>
</reference>
<proteinExistence type="predicted"/>
<dbReference type="EMBL" id="NJHN03000065">
    <property type="protein sequence ID" value="KAH9418158.1"/>
    <property type="molecule type" value="Genomic_DNA"/>
</dbReference>
<protein>
    <submittedName>
        <fullName evidence="1">Uncharacterized protein</fullName>
    </submittedName>
</protein>
<keyword evidence="2" id="KW-1185">Reference proteome</keyword>
<evidence type="ECO:0000313" key="1">
    <source>
        <dbReference type="EMBL" id="KAH9418158.1"/>
    </source>
</evidence>
<reference evidence="1 2" key="1">
    <citation type="journal article" date="2018" name="J. Allergy Clin. Immunol.">
        <title>High-quality assembly of Dermatophagoides pteronyssinus genome and transcriptome reveals a wide range of novel allergens.</title>
        <authorList>
            <person name="Liu X.Y."/>
            <person name="Yang K.Y."/>
            <person name="Wang M.Q."/>
            <person name="Kwok J.S."/>
            <person name="Zeng X."/>
            <person name="Yang Z."/>
            <person name="Xiao X.J."/>
            <person name="Lau C.P."/>
            <person name="Li Y."/>
            <person name="Huang Z.M."/>
            <person name="Ba J.G."/>
            <person name="Yim A.K."/>
            <person name="Ouyang C.Y."/>
            <person name="Ngai S.M."/>
            <person name="Chan T.F."/>
            <person name="Leung E.L."/>
            <person name="Liu L."/>
            <person name="Liu Z.G."/>
            <person name="Tsui S.K."/>
        </authorList>
    </citation>
    <scope>NUCLEOTIDE SEQUENCE [LARGE SCALE GENOMIC DNA]</scope>
    <source>
        <strain evidence="1">Derp</strain>
    </source>
</reference>
<accession>A0ABQ8J6I5</accession>
<sequence length="70" mass="7839">MQKISISTKPTNNQNRKIFNLSIDSGVFIFDITSSMYNEWKHLLFSRANASAVACCKSLIDNNGRVLAQS</sequence>
<name>A0ABQ8J6I5_DERPT</name>
<gene>
    <name evidence="1" type="ORF">DERP_010711</name>
</gene>
<comment type="caution">
    <text evidence="1">The sequence shown here is derived from an EMBL/GenBank/DDBJ whole genome shotgun (WGS) entry which is preliminary data.</text>
</comment>
<evidence type="ECO:0000313" key="2">
    <source>
        <dbReference type="Proteomes" id="UP000887458"/>
    </source>
</evidence>
<dbReference type="Proteomes" id="UP000887458">
    <property type="component" value="Unassembled WGS sequence"/>
</dbReference>
<organism evidence="1 2">
    <name type="scientific">Dermatophagoides pteronyssinus</name>
    <name type="common">European house dust mite</name>
    <dbReference type="NCBI Taxonomy" id="6956"/>
    <lineage>
        <taxon>Eukaryota</taxon>
        <taxon>Metazoa</taxon>
        <taxon>Ecdysozoa</taxon>
        <taxon>Arthropoda</taxon>
        <taxon>Chelicerata</taxon>
        <taxon>Arachnida</taxon>
        <taxon>Acari</taxon>
        <taxon>Acariformes</taxon>
        <taxon>Sarcoptiformes</taxon>
        <taxon>Astigmata</taxon>
        <taxon>Psoroptidia</taxon>
        <taxon>Analgoidea</taxon>
        <taxon>Pyroglyphidae</taxon>
        <taxon>Dermatophagoidinae</taxon>
        <taxon>Dermatophagoides</taxon>
    </lineage>
</organism>